<dbReference type="InterPro" id="IPR029962">
    <property type="entry name" value="TBL"/>
</dbReference>
<comment type="subcellular location">
    <subcellularLocation>
        <location evidence="1">Membrane</location>
        <topology evidence="1">Single-pass membrane protein</topology>
    </subcellularLocation>
</comment>
<evidence type="ECO:0000259" key="8">
    <source>
        <dbReference type="Pfam" id="PF13839"/>
    </source>
</evidence>
<comment type="caution">
    <text evidence="10">The sequence shown here is derived from an EMBL/GenBank/DDBJ whole genome shotgun (WGS) entry which is preliminary data.</text>
</comment>
<evidence type="ECO:0000256" key="7">
    <source>
        <dbReference type="SAM" id="Phobius"/>
    </source>
</evidence>
<dbReference type="PANTHER" id="PTHR32285:SF28">
    <property type="entry name" value="XYLOGLUCAN O-ACETYLTRANSFERASE 2"/>
    <property type="match status" value="1"/>
</dbReference>
<protein>
    <submittedName>
        <fullName evidence="10">Trichome birefringence-like</fullName>
    </submittedName>
</protein>
<dbReference type="OrthoDB" id="1739608at2759"/>
<feature type="domain" description="Trichome birefringence-like C-terminal" evidence="8">
    <location>
        <begin position="123"/>
        <end position="160"/>
    </location>
</feature>
<evidence type="ECO:0000256" key="2">
    <source>
        <dbReference type="ARBA" id="ARBA00007727"/>
    </source>
</evidence>
<feature type="domain" description="Trichome birefringence-like N-terminal" evidence="9">
    <location>
        <begin position="70"/>
        <end position="122"/>
    </location>
</feature>
<comment type="similarity">
    <text evidence="2">Belongs to the PC-esterase family. TBL subfamily.</text>
</comment>
<dbReference type="InterPro" id="IPR026057">
    <property type="entry name" value="TBL_C"/>
</dbReference>
<accession>A0A7J6X2C0</accession>
<reference evidence="10 11" key="1">
    <citation type="submission" date="2020-06" db="EMBL/GenBank/DDBJ databases">
        <title>Transcriptomic and genomic resources for Thalictrum thalictroides and T. hernandezii: Facilitating candidate gene discovery in an emerging model plant lineage.</title>
        <authorList>
            <person name="Arias T."/>
            <person name="Riano-Pachon D.M."/>
            <person name="Di Stilio V.S."/>
        </authorList>
    </citation>
    <scope>NUCLEOTIDE SEQUENCE [LARGE SCALE GENOMIC DNA]</scope>
    <source>
        <strain evidence="11">cv. WT478/WT964</strain>
        <tissue evidence="10">Leaves</tissue>
    </source>
</reference>
<evidence type="ECO:0000256" key="4">
    <source>
        <dbReference type="ARBA" id="ARBA00022968"/>
    </source>
</evidence>
<dbReference type="GO" id="GO:0005794">
    <property type="term" value="C:Golgi apparatus"/>
    <property type="evidence" value="ECO:0007669"/>
    <property type="project" value="TreeGrafter"/>
</dbReference>
<dbReference type="InterPro" id="IPR025846">
    <property type="entry name" value="TBL_N"/>
</dbReference>
<sequence length="161" mass="18870">MNPPALKPLHCRKKERYIYKERSALPVLLWLLGLTTLFFILYPKNFKFILKHEVHDHEEKVTTYDYDEGSCDLFNGQWIPDLNGSLYTNKSCSTMPISKNCGKHGRKDVDYLNWRWKPYGCDLQRFDAKNFLHIVRGKTLAFIGDSVARNHMESLLCLLSQ</sequence>
<evidence type="ECO:0000256" key="3">
    <source>
        <dbReference type="ARBA" id="ARBA00022692"/>
    </source>
</evidence>
<keyword evidence="3 7" id="KW-0812">Transmembrane</keyword>
<evidence type="ECO:0000256" key="1">
    <source>
        <dbReference type="ARBA" id="ARBA00004167"/>
    </source>
</evidence>
<keyword evidence="6 7" id="KW-0472">Membrane</keyword>
<evidence type="ECO:0000313" key="11">
    <source>
        <dbReference type="Proteomes" id="UP000554482"/>
    </source>
</evidence>
<name>A0A7J6X2C0_THATH</name>
<proteinExistence type="inferred from homology"/>
<evidence type="ECO:0000313" key="10">
    <source>
        <dbReference type="EMBL" id="KAF5203227.1"/>
    </source>
</evidence>
<dbReference type="PANTHER" id="PTHR32285">
    <property type="entry name" value="PROTEIN TRICHOME BIREFRINGENCE-LIKE 9-RELATED"/>
    <property type="match status" value="1"/>
</dbReference>
<organism evidence="10 11">
    <name type="scientific">Thalictrum thalictroides</name>
    <name type="common">Rue-anemone</name>
    <name type="synonym">Anemone thalictroides</name>
    <dbReference type="NCBI Taxonomy" id="46969"/>
    <lineage>
        <taxon>Eukaryota</taxon>
        <taxon>Viridiplantae</taxon>
        <taxon>Streptophyta</taxon>
        <taxon>Embryophyta</taxon>
        <taxon>Tracheophyta</taxon>
        <taxon>Spermatophyta</taxon>
        <taxon>Magnoliopsida</taxon>
        <taxon>Ranunculales</taxon>
        <taxon>Ranunculaceae</taxon>
        <taxon>Thalictroideae</taxon>
        <taxon>Thalictrum</taxon>
    </lineage>
</organism>
<keyword evidence="11" id="KW-1185">Reference proteome</keyword>
<evidence type="ECO:0000259" key="9">
    <source>
        <dbReference type="Pfam" id="PF14416"/>
    </source>
</evidence>
<dbReference type="Pfam" id="PF14416">
    <property type="entry name" value="PMR5N"/>
    <property type="match status" value="1"/>
</dbReference>
<gene>
    <name evidence="10" type="ORF">FRX31_007186</name>
</gene>
<evidence type="ECO:0000256" key="5">
    <source>
        <dbReference type="ARBA" id="ARBA00022989"/>
    </source>
</evidence>
<evidence type="ECO:0000256" key="6">
    <source>
        <dbReference type="ARBA" id="ARBA00023136"/>
    </source>
</evidence>
<dbReference type="GO" id="GO:0016413">
    <property type="term" value="F:O-acetyltransferase activity"/>
    <property type="evidence" value="ECO:0007669"/>
    <property type="project" value="InterPro"/>
</dbReference>
<dbReference type="GO" id="GO:0016020">
    <property type="term" value="C:membrane"/>
    <property type="evidence" value="ECO:0007669"/>
    <property type="project" value="UniProtKB-SubCell"/>
</dbReference>
<dbReference type="Pfam" id="PF13839">
    <property type="entry name" value="PC-Esterase"/>
    <property type="match status" value="1"/>
</dbReference>
<keyword evidence="5 7" id="KW-1133">Transmembrane helix</keyword>
<dbReference type="AlphaFoldDB" id="A0A7J6X2C0"/>
<keyword evidence="4" id="KW-0735">Signal-anchor</keyword>
<feature type="transmembrane region" description="Helical" evidence="7">
    <location>
        <begin position="23"/>
        <end position="42"/>
    </location>
</feature>
<dbReference type="EMBL" id="JABWDY010007089">
    <property type="protein sequence ID" value="KAF5203227.1"/>
    <property type="molecule type" value="Genomic_DNA"/>
</dbReference>
<feature type="non-terminal residue" evidence="10">
    <location>
        <position position="1"/>
    </location>
</feature>
<dbReference type="Proteomes" id="UP000554482">
    <property type="component" value="Unassembled WGS sequence"/>
</dbReference>